<dbReference type="InterPro" id="IPR012340">
    <property type="entry name" value="NA-bd_OB-fold"/>
</dbReference>
<organism evidence="5 6">
    <name type="scientific">Nocardia macrotermitis</name>
    <dbReference type="NCBI Taxonomy" id="2585198"/>
    <lineage>
        <taxon>Bacteria</taxon>
        <taxon>Bacillati</taxon>
        <taxon>Actinomycetota</taxon>
        <taxon>Actinomycetes</taxon>
        <taxon>Mycobacteriales</taxon>
        <taxon>Nocardiaceae</taxon>
        <taxon>Nocardia</taxon>
    </lineage>
</organism>
<sequence>MSGETVITVIGNLTADPDIRAIPKTGDCVVNFTVASTPRVFDRNKNQWVDGKALFMRCTVFREPAENAADSLAKGTRVVVVGKLQQREYTDRDGNKRTIVELVADEVATSTKYAIAKPIKRRTSNSTRNGWNGNGRNTNDNGGAAADDPWNAAQPEDEEVAF</sequence>
<dbReference type="PIRSF" id="PIRSF002070">
    <property type="entry name" value="SSB"/>
    <property type="match status" value="1"/>
</dbReference>
<evidence type="ECO:0000313" key="5">
    <source>
        <dbReference type="EMBL" id="MQY22677.1"/>
    </source>
</evidence>
<dbReference type="GO" id="GO:0006260">
    <property type="term" value="P:DNA replication"/>
    <property type="evidence" value="ECO:0007669"/>
    <property type="project" value="InterPro"/>
</dbReference>
<dbReference type="Proteomes" id="UP000438448">
    <property type="component" value="Unassembled WGS sequence"/>
</dbReference>
<dbReference type="OrthoDB" id="9809878at2"/>
<dbReference type="GO" id="GO:0009295">
    <property type="term" value="C:nucleoid"/>
    <property type="evidence" value="ECO:0007669"/>
    <property type="project" value="TreeGrafter"/>
</dbReference>
<evidence type="ECO:0000256" key="2">
    <source>
        <dbReference type="HAMAP-Rule" id="MF_00984"/>
    </source>
</evidence>
<keyword evidence="6" id="KW-1185">Reference proteome</keyword>
<dbReference type="SUPFAM" id="SSF50249">
    <property type="entry name" value="Nucleic acid-binding proteins"/>
    <property type="match status" value="1"/>
</dbReference>
<comment type="subunit">
    <text evidence="2">Homotetramer.</text>
</comment>
<evidence type="ECO:0000256" key="3">
    <source>
        <dbReference type="PIRNR" id="PIRNR002070"/>
    </source>
</evidence>
<name>A0A7K0DAE2_9NOCA</name>
<accession>A0A7K0DAE2</accession>
<protein>
    <recommendedName>
        <fullName evidence="2 3">Single-stranded DNA-binding protein</fullName>
        <shortName evidence="2">SSB</shortName>
    </recommendedName>
</protein>
<comment type="caution">
    <text evidence="5">The sequence shown here is derived from an EMBL/GenBank/DDBJ whole genome shotgun (WGS) entry which is preliminary data.</text>
</comment>
<proteinExistence type="inferred from homology"/>
<dbReference type="GO" id="GO:0003697">
    <property type="term" value="F:single-stranded DNA binding"/>
    <property type="evidence" value="ECO:0007669"/>
    <property type="project" value="UniProtKB-UniRule"/>
</dbReference>
<dbReference type="InterPro" id="IPR011344">
    <property type="entry name" value="ssDNA-bd"/>
</dbReference>
<feature type="region of interest" description="Disordered" evidence="4">
    <location>
        <begin position="118"/>
        <end position="162"/>
    </location>
</feature>
<evidence type="ECO:0000313" key="6">
    <source>
        <dbReference type="Proteomes" id="UP000438448"/>
    </source>
</evidence>
<feature type="compositionally biased region" description="Low complexity" evidence="4">
    <location>
        <begin position="124"/>
        <end position="153"/>
    </location>
</feature>
<dbReference type="Pfam" id="PF00436">
    <property type="entry name" value="SSB"/>
    <property type="match status" value="1"/>
</dbReference>
<dbReference type="RefSeq" id="WP_153414451.1">
    <property type="nucleotide sequence ID" value="NZ_WEGK01000014.1"/>
</dbReference>
<dbReference type="HAMAP" id="MF_00984">
    <property type="entry name" value="SSB"/>
    <property type="match status" value="1"/>
</dbReference>
<dbReference type="InterPro" id="IPR000424">
    <property type="entry name" value="Primosome_PriB/ssb"/>
</dbReference>
<dbReference type="PANTHER" id="PTHR10302:SF27">
    <property type="entry name" value="SINGLE-STRANDED DNA-BINDING PROTEIN"/>
    <property type="match status" value="1"/>
</dbReference>
<dbReference type="AlphaFoldDB" id="A0A7K0DAE2"/>
<evidence type="ECO:0000256" key="1">
    <source>
        <dbReference type="ARBA" id="ARBA00023125"/>
    </source>
</evidence>
<evidence type="ECO:0000256" key="4">
    <source>
        <dbReference type="SAM" id="MobiDB-lite"/>
    </source>
</evidence>
<reference evidence="5 6" key="1">
    <citation type="submission" date="2019-10" db="EMBL/GenBank/DDBJ databases">
        <title>Nocardia macrotermitis sp. nov. and Nocardia aurantia sp. nov., isolated from the gut of fungus growing-termite Macrotermes natalensis.</title>
        <authorList>
            <person name="Benndorf R."/>
            <person name="Schwitalla J."/>
            <person name="Martin K."/>
            <person name="De Beer W."/>
            <person name="Kaster A.-K."/>
            <person name="Vollmers J."/>
            <person name="Poulsen M."/>
            <person name="Beemelmanns C."/>
        </authorList>
    </citation>
    <scope>NUCLEOTIDE SEQUENCE [LARGE SCALE GENOMIC DNA]</scope>
    <source>
        <strain evidence="5 6">RB20</strain>
    </source>
</reference>
<dbReference type="NCBIfam" id="TIGR00621">
    <property type="entry name" value="ssb"/>
    <property type="match status" value="1"/>
</dbReference>
<dbReference type="Gene3D" id="2.40.50.140">
    <property type="entry name" value="Nucleic acid-binding proteins"/>
    <property type="match status" value="1"/>
</dbReference>
<dbReference type="EMBL" id="WEGK01000014">
    <property type="protein sequence ID" value="MQY22677.1"/>
    <property type="molecule type" value="Genomic_DNA"/>
</dbReference>
<dbReference type="PANTHER" id="PTHR10302">
    <property type="entry name" value="SINGLE-STRANDED DNA-BINDING PROTEIN"/>
    <property type="match status" value="1"/>
</dbReference>
<gene>
    <name evidence="5" type="ORF">NRB20_57990</name>
</gene>
<comment type="caution">
    <text evidence="2">Lacks conserved residue(s) required for the propagation of feature annotation.</text>
</comment>
<keyword evidence="1 2" id="KW-0238">DNA-binding</keyword>
<dbReference type="CDD" id="cd04496">
    <property type="entry name" value="SSB_OBF"/>
    <property type="match status" value="1"/>
</dbReference>
<dbReference type="PROSITE" id="PS50935">
    <property type="entry name" value="SSB"/>
    <property type="match status" value="1"/>
</dbReference>